<protein>
    <submittedName>
        <fullName evidence="1">Uncharacterized protein</fullName>
    </submittedName>
</protein>
<evidence type="ECO:0000313" key="1">
    <source>
        <dbReference type="EMBL" id="CAE8723557.1"/>
    </source>
</evidence>
<dbReference type="AlphaFoldDB" id="A0A813LIH3"/>
<proteinExistence type="predicted"/>
<reference evidence="1" key="1">
    <citation type="submission" date="2021-02" db="EMBL/GenBank/DDBJ databases">
        <authorList>
            <person name="Dougan E. K."/>
            <person name="Rhodes N."/>
            <person name="Thang M."/>
            <person name="Chan C."/>
        </authorList>
    </citation>
    <scope>NUCLEOTIDE SEQUENCE</scope>
</reference>
<comment type="caution">
    <text evidence="1">The sequence shown here is derived from an EMBL/GenBank/DDBJ whole genome shotgun (WGS) entry which is preliminary data.</text>
</comment>
<gene>
    <name evidence="1" type="ORF">PGLA2088_LOCUS43218</name>
</gene>
<dbReference type="Proteomes" id="UP000626109">
    <property type="component" value="Unassembled WGS sequence"/>
</dbReference>
<sequence>MHSCRAQYCRPCGRKLRRRSLIGPKVIDHQFRQLLKKNINDNSSTSKIVHVMVEKKLFSRLQYLRQAKISEVKRAYYRRHTVVCGFYASRFPMGEWAERMSEKPLAETANEAWT</sequence>
<name>A0A813LIH3_POLGL</name>
<evidence type="ECO:0000313" key="2">
    <source>
        <dbReference type="Proteomes" id="UP000626109"/>
    </source>
</evidence>
<dbReference type="EMBL" id="CAJNNW010034683">
    <property type="protein sequence ID" value="CAE8723557.1"/>
    <property type="molecule type" value="Genomic_DNA"/>
</dbReference>
<accession>A0A813LIH3</accession>
<organism evidence="1 2">
    <name type="scientific">Polarella glacialis</name>
    <name type="common">Dinoflagellate</name>
    <dbReference type="NCBI Taxonomy" id="89957"/>
    <lineage>
        <taxon>Eukaryota</taxon>
        <taxon>Sar</taxon>
        <taxon>Alveolata</taxon>
        <taxon>Dinophyceae</taxon>
        <taxon>Suessiales</taxon>
        <taxon>Suessiaceae</taxon>
        <taxon>Polarella</taxon>
    </lineage>
</organism>